<feature type="compositionally biased region" description="Basic and acidic residues" evidence="6">
    <location>
        <begin position="34"/>
        <end position="48"/>
    </location>
</feature>
<evidence type="ECO:0000259" key="7">
    <source>
        <dbReference type="PROSITE" id="PS51192"/>
    </source>
</evidence>
<feature type="domain" description="Helicase ATP-binding" evidence="7">
    <location>
        <begin position="178"/>
        <end position="297"/>
    </location>
</feature>
<dbReference type="Pfam" id="PF00270">
    <property type="entry name" value="DEAD"/>
    <property type="match status" value="1"/>
</dbReference>
<evidence type="ECO:0000256" key="6">
    <source>
        <dbReference type="SAM" id="MobiDB-lite"/>
    </source>
</evidence>
<protein>
    <recommendedName>
        <fullName evidence="1">RNA helicase</fullName>
        <ecNumber evidence="1">3.6.4.13</ecNumber>
    </recommendedName>
</protein>
<keyword evidence="2" id="KW-0547">Nucleotide-binding</keyword>
<keyword evidence="5" id="KW-0067">ATP-binding</keyword>
<dbReference type="InterPro" id="IPR050547">
    <property type="entry name" value="DEAD_box_RNA_helicases"/>
</dbReference>
<feature type="non-terminal residue" evidence="8">
    <location>
        <position position="363"/>
    </location>
</feature>
<keyword evidence="3" id="KW-0378">Hydrolase</keyword>
<dbReference type="Proteomes" id="UP001266305">
    <property type="component" value="Unassembled WGS sequence"/>
</dbReference>
<dbReference type="InterPro" id="IPR014001">
    <property type="entry name" value="Helicase_ATP-bd"/>
</dbReference>
<reference evidence="8 9" key="1">
    <citation type="submission" date="2023-05" db="EMBL/GenBank/DDBJ databases">
        <title>B98-5 Cell Line De Novo Hybrid Assembly: An Optical Mapping Approach.</title>
        <authorList>
            <person name="Kananen K."/>
            <person name="Auerbach J.A."/>
            <person name="Kautto E."/>
            <person name="Blachly J.S."/>
        </authorList>
    </citation>
    <scope>NUCLEOTIDE SEQUENCE [LARGE SCALE GENOMIC DNA]</scope>
    <source>
        <strain evidence="8">B95-8</strain>
        <tissue evidence="8">Cell line</tissue>
    </source>
</reference>
<evidence type="ECO:0000313" key="8">
    <source>
        <dbReference type="EMBL" id="KAK2098548.1"/>
    </source>
</evidence>
<evidence type="ECO:0000256" key="1">
    <source>
        <dbReference type="ARBA" id="ARBA00012552"/>
    </source>
</evidence>
<sequence length="363" mass="41460">MALGFGPPPAWPLSPSRWRLNLRDGLTQAPITVESEKNILKHSEDHKVLKNAQSTADQSDRRKSRHHYDSDEKSETRENGVTDDLDAPKAKKTKMKEKLNGDTEEGFNRLSDEFSKSHKSRRKDLPNGDIDEYEKKSKRVSSLDSSTHKSSDNKLEEQWNLWTLTREQKEGAFSNFPISEETIKLLKGRGVTYLFPIQVKTFVNHIRNGIDILVGTPGRIKDHLQSGRLDLSKLRHVVLDEVDQMLDLGFAEQVEDIIHESYKTDSEDNPQTLLFSATCPQWVYKVAKKYMKSRYEQVDLVGKMTQKAATTVEHLAIQCHWSQRPAVIGDVLQVYSGSEGRAIIFCETKKNVTEMAMNPHIKQ</sequence>
<proteinExistence type="predicted"/>
<name>A0ABQ9UNA6_SAGOE</name>
<evidence type="ECO:0000313" key="9">
    <source>
        <dbReference type="Proteomes" id="UP001266305"/>
    </source>
</evidence>
<feature type="compositionally biased region" description="Basic and acidic residues" evidence="6">
    <location>
        <begin position="96"/>
        <end position="116"/>
    </location>
</feature>
<evidence type="ECO:0000256" key="2">
    <source>
        <dbReference type="ARBA" id="ARBA00022741"/>
    </source>
</evidence>
<dbReference type="InterPro" id="IPR027417">
    <property type="entry name" value="P-loop_NTPase"/>
</dbReference>
<dbReference type="PROSITE" id="PS51192">
    <property type="entry name" value="HELICASE_ATP_BIND_1"/>
    <property type="match status" value="1"/>
</dbReference>
<dbReference type="SMART" id="SM00487">
    <property type="entry name" value="DEXDc"/>
    <property type="match status" value="1"/>
</dbReference>
<feature type="region of interest" description="Disordered" evidence="6">
    <location>
        <begin position="33"/>
        <end position="151"/>
    </location>
</feature>
<accession>A0ABQ9UNA6</accession>
<keyword evidence="4 8" id="KW-0347">Helicase</keyword>
<dbReference type="PANTHER" id="PTHR47963:SF8">
    <property type="entry name" value="ATP-DEPENDENT RNA HELICASE DEAD"/>
    <property type="match status" value="1"/>
</dbReference>
<dbReference type="GO" id="GO:0004386">
    <property type="term" value="F:helicase activity"/>
    <property type="evidence" value="ECO:0007669"/>
    <property type="project" value="UniProtKB-KW"/>
</dbReference>
<dbReference type="Gene3D" id="3.40.50.300">
    <property type="entry name" value="P-loop containing nucleotide triphosphate hydrolases"/>
    <property type="match status" value="1"/>
</dbReference>
<evidence type="ECO:0000256" key="4">
    <source>
        <dbReference type="ARBA" id="ARBA00022806"/>
    </source>
</evidence>
<evidence type="ECO:0000256" key="3">
    <source>
        <dbReference type="ARBA" id="ARBA00022801"/>
    </source>
</evidence>
<dbReference type="PANTHER" id="PTHR47963">
    <property type="entry name" value="DEAD-BOX ATP-DEPENDENT RNA HELICASE 47, MITOCHONDRIAL"/>
    <property type="match status" value="1"/>
</dbReference>
<comment type="caution">
    <text evidence="8">The sequence shown here is derived from an EMBL/GenBank/DDBJ whole genome shotgun (WGS) entry which is preliminary data.</text>
</comment>
<gene>
    <name evidence="8" type="primary">DDX50_4</name>
    <name evidence="8" type="ORF">P7K49_023999</name>
</gene>
<evidence type="ECO:0000256" key="5">
    <source>
        <dbReference type="ARBA" id="ARBA00022840"/>
    </source>
</evidence>
<dbReference type="EMBL" id="JASSZA010000011">
    <property type="protein sequence ID" value="KAK2098548.1"/>
    <property type="molecule type" value="Genomic_DNA"/>
</dbReference>
<organism evidence="8 9">
    <name type="scientific">Saguinus oedipus</name>
    <name type="common">Cotton-top tamarin</name>
    <name type="synonym">Oedipomidas oedipus</name>
    <dbReference type="NCBI Taxonomy" id="9490"/>
    <lineage>
        <taxon>Eukaryota</taxon>
        <taxon>Metazoa</taxon>
        <taxon>Chordata</taxon>
        <taxon>Craniata</taxon>
        <taxon>Vertebrata</taxon>
        <taxon>Euteleostomi</taxon>
        <taxon>Mammalia</taxon>
        <taxon>Eutheria</taxon>
        <taxon>Euarchontoglires</taxon>
        <taxon>Primates</taxon>
        <taxon>Haplorrhini</taxon>
        <taxon>Platyrrhini</taxon>
        <taxon>Cebidae</taxon>
        <taxon>Callitrichinae</taxon>
        <taxon>Saguinus</taxon>
    </lineage>
</organism>
<feature type="compositionally biased region" description="Basic and acidic residues" evidence="6">
    <location>
        <begin position="67"/>
        <end position="80"/>
    </location>
</feature>
<dbReference type="SUPFAM" id="SSF52540">
    <property type="entry name" value="P-loop containing nucleoside triphosphate hydrolases"/>
    <property type="match status" value="1"/>
</dbReference>
<keyword evidence="9" id="KW-1185">Reference proteome</keyword>
<dbReference type="EC" id="3.6.4.13" evidence="1"/>
<dbReference type="InterPro" id="IPR011545">
    <property type="entry name" value="DEAD/DEAH_box_helicase_dom"/>
</dbReference>